<dbReference type="EMBL" id="CP009124">
    <property type="protein sequence ID" value="QNR95610.1"/>
    <property type="molecule type" value="Genomic_DNA"/>
</dbReference>
<accession>A0ABX6TPB8</accession>
<proteinExistence type="predicted"/>
<evidence type="ECO:0000256" key="1">
    <source>
        <dbReference type="SAM" id="MobiDB-lite"/>
    </source>
</evidence>
<protein>
    <recommendedName>
        <fullName evidence="4">Secreted protein</fullName>
    </recommendedName>
</protein>
<evidence type="ECO:0000313" key="2">
    <source>
        <dbReference type="EMBL" id="QNR95610.1"/>
    </source>
</evidence>
<evidence type="ECO:0000313" key="3">
    <source>
        <dbReference type="Proteomes" id="UP000028682"/>
    </source>
</evidence>
<dbReference type="Proteomes" id="UP000028682">
    <property type="component" value="Chromosome"/>
</dbReference>
<evidence type="ECO:0008006" key="4">
    <source>
        <dbReference type="Google" id="ProtNLM"/>
    </source>
</evidence>
<keyword evidence="3" id="KW-1185">Reference proteome</keyword>
<feature type="region of interest" description="Disordered" evidence="1">
    <location>
        <begin position="1"/>
        <end position="65"/>
    </location>
</feature>
<sequence>MAATRALLGGCPGAHLPGRRSKQPDTGRRRRPLSALFLPRFRVGGARSTAPPPVASAGGIPNRHA</sequence>
<reference evidence="3" key="1">
    <citation type="submission" date="2014-08" db="EMBL/GenBank/DDBJ databases">
        <title>Complete genome sequence of Streptomyces lividans TK24.</title>
        <authorList>
            <consortium name="StrepSynth"/>
            <person name="Ruckert C."/>
            <person name="Fridjonson O.H."/>
            <person name="Lambert C."/>
            <person name="van Wezel G.P."/>
            <person name="Bernaerts K."/>
            <person name="Anne J."/>
            <person name="Economou A."/>
            <person name="Kalinowski J."/>
        </authorList>
    </citation>
    <scope>NUCLEOTIDE SEQUENCE [LARGE SCALE GENOMIC DNA]</scope>
    <source>
        <strain evidence="3">TK24</strain>
    </source>
</reference>
<name>A0ABX6TPB8_STRLI</name>
<gene>
    <name evidence="2" type="ORF">SLIV_18208</name>
</gene>
<organism evidence="2 3">
    <name type="scientific">Streptomyces lividans TK24</name>
    <dbReference type="NCBI Taxonomy" id="457428"/>
    <lineage>
        <taxon>Bacteria</taxon>
        <taxon>Bacillati</taxon>
        <taxon>Actinomycetota</taxon>
        <taxon>Actinomycetes</taxon>
        <taxon>Kitasatosporales</taxon>
        <taxon>Streptomycetaceae</taxon>
        <taxon>Streptomyces</taxon>
    </lineage>
</organism>